<name>A0A849L706_9RHOB</name>
<organism evidence="3 4">
    <name type="scientific">Halovulum dunhuangense</name>
    <dbReference type="NCBI Taxonomy" id="1505036"/>
    <lineage>
        <taxon>Bacteria</taxon>
        <taxon>Pseudomonadati</taxon>
        <taxon>Pseudomonadota</taxon>
        <taxon>Alphaproteobacteria</taxon>
        <taxon>Rhodobacterales</taxon>
        <taxon>Paracoccaceae</taxon>
        <taxon>Halovulum</taxon>
    </lineage>
</organism>
<dbReference type="Gene3D" id="2.60.40.2610">
    <property type="entry name" value="Outer membrane usher protein FimD, plug domain"/>
    <property type="match status" value="1"/>
</dbReference>
<proteinExistence type="predicted"/>
<evidence type="ECO:0000313" key="4">
    <source>
        <dbReference type="Proteomes" id="UP000572377"/>
    </source>
</evidence>
<feature type="chain" id="PRO_5032963384" evidence="1">
    <location>
        <begin position="30"/>
        <end position="812"/>
    </location>
</feature>
<evidence type="ECO:0000313" key="3">
    <source>
        <dbReference type="EMBL" id="NNU82033.1"/>
    </source>
</evidence>
<dbReference type="InterPro" id="IPR025949">
    <property type="entry name" value="PapC-like_C"/>
</dbReference>
<dbReference type="RefSeq" id="WP_171326895.1">
    <property type="nucleotide sequence ID" value="NZ_JABFBC010000004.1"/>
</dbReference>
<gene>
    <name evidence="3" type="ORF">HMH01_16465</name>
</gene>
<dbReference type="EMBL" id="JABFBC010000004">
    <property type="protein sequence ID" value="NNU82033.1"/>
    <property type="molecule type" value="Genomic_DNA"/>
</dbReference>
<dbReference type="Pfam" id="PF13953">
    <property type="entry name" value="PapC_C"/>
    <property type="match status" value="1"/>
</dbReference>
<dbReference type="InterPro" id="IPR042186">
    <property type="entry name" value="FimD_plug_dom"/>
</dbReference>
<dbReference type="GO" id="GO:0009279">
    <property type="term" value="C:cell outer membrane"/>
    <property type="evidence" value="ECO:0007669"/>
    <property type="project" value="TreeGrafter"/>
</dbReference>
<keyword evidence="1" id="KW-0732">Signal</keyword>
<evidence type="ECO:0000259" key="2">
    <source>
        <dbReference type="Pfam" id="PF13953"/>
    </source>
</evidence>
<dbReference type="Pfam" id="PF00577">
    <property type="entry name" value="Usher"/>
    <property type="match status" value="1"/>
</dbReference>
<accession>A0A849L706</accession>
<feature type="signal peptide" evidence="1">
    <location>
        <begin position="1"/>
        <end position="29"/>
    </location>
</feature>
<dbReference type="Proteomes" id="UP000572377">
    <property type="component" value="Unassembled WGS sequence"/>
</dbReference>
<sequence length="812" mass="86236">MDRFRGRTRIVGVLTFLLMSTAALRPAGAEPAAVPAIAQAGGPFAGPFLPSVDMPLFLLVLVNGEDTGLIAEFTQHAGDGRISSTAGELRQVGIKASGGDGRTVHLDDIPGLSYVYDDISQTIEITAPHSQLVPRQISAVKRPAFVPAQPGLGAVLNYGLTGNLGSNLLDDGFELSSLGAYLDGRIYTPFGVLSSTGTASFPDWSLKGGRFQRQETVFSYSNPQRMITFSAGDIQSSGPQWSRPVRMGGLQLMRDFSLRSDVVNTPLLTYSGAAALPSTVDVFIDNVRAWSGQIEPGPFVLTELPTITSQGEARIVVRDSEGNEQVARVPFFAARDLLRRGKLDFSLEVGHAREAYGERNFQYGDATIYSASARYGVSDHFTLEGHVEGSNDLFMGGIGFTTTPFHLAELTLAAGASRYGSETGHFVHGRLRTEVLGARINLETFRSFGDFRDLAYATGVDYLGADVVNEDVTGLIPARAQDSLSVYFPEIWDGAGLSLGLVNAERGSDRRTILSATYSQRFEWTDASLRAAAFKSVRGDGGYGVSIGLSIPLGRKTHASTSVSRSENGGTRAIASLSRPMRREAGSLGYRLDLNSQDGELTGNGRVEYRSRYGQAGLSLRETGQGVGGSVTLSGALVAAGGGIFVGNRISDAFAVVDVGVPGVEVMLHNQPVTRTGPLGRALVPDLRAYRVNRVSIDPASLPIDASIDATSFEVVPARKSGAALKFGSGSVPSALVVLRDPTGAFLSVGSIVRLEGGDDEFIVGFDGETWIEGLGATNRIVVTTPQGPCTAEFAFAPRVGEQVVIEDVECR</sequence>
<evidence type="ECO:0000256" key="1">
    <source>
        <dbReference type="SAM" id="SignalP"/>
    </source>
</evidence>
<dbReference type="AlphaFoldDB" id="A0A849L706"/>
<reference evidence="3 4" key="1">
    <citation type="submission" date="2020-05" db="EMBL/GenBank/DDBJ databases">
        <title>Gimesia benthica sp. nov., a novel planctomycete isolated from a deep-sea water sample of the Northwest Indian Ocean.</title>
        <authorList>
            <person name="Wang J."/>
            <person name="Ruan C."/>
            <person name="Song L."/>
            <person name="Zhu Y."/>
            <person name="Li A."/>
            <person name="Zheng X."/>
            <person name="Wang L."/>
            <person name="Lu Z."/>
            <person name="Huang Y."/>
            <person name="Du W."/>
            <person name="Zhou Y."/>
            <person name="Huang L."/>
            <person name="Dai X."/>
        </authorList>
    </citation>
    <scope>NUCLEOTIDE SEQUENCE [LARGE SCALE GENOMIC DNA]</scope>
    <source>
        <strain evidence="3 4">YYQ-30</strain>
    </source>
</reference>
<dbReference type="PANTHER" id="PTHR30451">
    <property type="entry name" value="OUTER MEMBRANE USHER PROTEIN"/>
    <property type="match status" value="1"/>
</dbReference>
<comment type="caution">
    <text evidence="3">The sequence shown here is derived from an EMBL/GenBank/DDBJ whole genome shotgun (WGS) entry which is preliminary data.</text>
</comment>
<dbReference type="InterPro" id="IPR000015">
    <property type="entry name" value="Fimb_usher"/>
</dbReference>
<dbReference type="PANTHER" id="PTHR30451:SF5">
    <property type="entry name" value="SLR0019 PROTEIN"/>
    <property type="match status" value="1"/>
</dbReference>
<dbReference type="GO" id="GO:0009297">
    <property type="term" value="P:pilus assembly"/>
    <property type="evidence" value="ECO:0007669"/>
    <property type="project" value="InterPro"/>
</dbReference>
<keyword evidence="4" id="KW-1185">Reference proteome</keyword>
<dbReference type="Gene3D" id="2.60.40.3110">
    <property type="match status" value="1"/>
</dbReference>
<feature type="domain" description="PapC-like C-terminal" evidence="2">
    <location>
        <begin position="736"/>
        <end position="796"/>
    </location>
</feature>
<protein>
    <submittedName>
        <fullName evidence="3">Fimbrial biogenesis outer membrane usher protein</fullName>
    </submittedName>
</protein>
<dbReference type="GO" id="GO:0015473">
    <property type="term" value="F:fimbrial usher porin activity"/>
    <property type="evidence" value="ECO:0007669"/>
    <property type="project" value="InterPro"/>
</dbReference>